<dbReference type="CDD" id="cd06260">
    <property type="entry name" value="DUF820-like"/>
    <property type="match status" value="1"/>
</dbReference>
<evidence type="ECO:0000259" key="1">
    <source>
        <dbReference type="Pfam" id="PF05685"/>
    </source>
</evidence>
<organism evidence="2">
    <name type="scientific">Candidatus Kentrum sp. TC</name>
    <dbReference type="NCBI Taxonomy" id="2126339"/>
    <lineage>
        <taxon>Bacteria</taxon>
        <taxon>Pseudomonadati</taxon>
        <taxon>Pseudomonadota</taxon>
        <taxon>Gammaproteobacteria</taxon>
        <taxon>Candidatus Kentrum</taxon>
    </lineage>
</organism>
<dbReference type="InterPro" id="IPR012296">
    <property type="entry name" value="Nuclease_put_TT1808"/>
</dbReference>
<keyword evidence="2" id="KW-0540">Nuclease</keyword>
<sequence length="124" mass="13970">MQSPIRLGDFSEPQADIVIARPREDFCRRNHPAPADILLIIEAAEHSLRYDRAIEGPLYARYGIPEYWLVDLPGRCLEYYRSPGSTDYLDTSRHLTGEILSSYPHLAVQLDLPALSLSIGVVFG</sequence>
<keyword evidence="2" id="KW-0378">Hydrolase</keyword>
<dbReference type="InterPro" id="IPR011335">
    <property type="entry name" value="Restrct_endonuc-II-like"/>
</dbReference>
<dbReference type="InterPro" id="IPR008538">
    <property type="entry name" value="Uma2"/>
</dbReference>
<keyword evidence="2" id="KW-0255">Endonuclease</keyword>
<dbReference type="SUPFAM" id="SSF52980">
    <property type="entry name" value="Restriction endonuclease-like"/>
    <property type="match status" value="1"/>
</dbReference>
<protein>
    <submittedName>
        <fullName evidence="2">Restriction endonuclease</fullName>
    </submittedName>
</protein>
<dbReference type="EMBL" id="CAADFT010000087">
    <property type="protein sequence ID" value="VFK47573.1"/>
    <property type="molecule type" value="Genomic_DNA"/>
</dbReference>
<reference evidence="2" key="1">
    <citation type="submission" date="2019-02" db="EMBL/GenBank/DDBJ databases">
        <authorList>
            <person name="Gruber-Vodicka R. H."/>
            <person name="Seah K. B. B."/>
        </authorList>
    </citation>
    <scope>NUCLEOTIDE SEQUENCE</scope>
    <source>
        <strain evidence="2">BECK_BZ125</strain>
    </source>
</reference>
<feature type="domain" description="Putative restriction endonuclease" evidence="1">
    <location>
        <begin position="3"/>
        <end position="112"/>
    </location>
</feature>
<dbReference type="Gene3D" id="3.90.1570.10">
    <property type="entry name" value="tt1808, chain A"/>
    <property type="match status" value="1"/>
</dbReference>
<dbReference type="Pfam" id="PF05685">
    <property type="entry name" value="Uma2"/>
    <property type="match status" value="1"/>
</dbReference>
<proteinExistence type="predicted"/>
<dbReference type="GO" id="GO:0004519">
    <property type="term" value="F:endonuclease activity"/>
    <property type="evidence" value="ECO:0007669"/>
    <property type="project" value="UniProtKB-KW"/>
</dbReference>
<accession>A0A450Z194</accession>
<dbReference type="PANTHER" id="PTHR35400:SF1">
    <property type="entry name" value="SLR1083 PROTEIN"/>
    <property type="match status" value="1"/>
</dbReference>
<dbReference type="AlphaFoldDB" id="A0A450Z194"/>
<name>A0A450Z194_9GAMM</name>
<dbReference type="PANTHER" id="PTHR35400">
    <property type="entry name" value="SLR1083 PROTEIN"/>
    <property type="match status" value="1"/>
</dbReference>
<gene>
    <name evidence="2" type="ORF">BECKTC1821E_GA0114239_108713</name>
</gene>
<evidence type="ECO:0000313" key="2">
    <source>
        <dbReference type="EMBL" id="VFK47573.1"/>
    </source>
</evidence>